<evidence type="ECO:0000313" key="3">
    <source>
        <dbReference type="EMBL" id="UOQ94359.1"/>
    </source>
</evidence>
<reference evidence="3 4" key="1">
    <citation type="submission" date="2022-04" db="EMBL/GenBank/DDBJ databases">
        <title>Halobacillus sp. isolated from saltern.</title>
        <authorList>
            <person name="Won M."/>
            <person name="Lee C.-M."/>
            <person name="Woen H.-Y."/>
            <person name="Kwon S.-W."/>
        </authorList>
    </citation>
    <scope>NUCLEOTIDE SEQUENCE [LARGE SCALE GENOMIC DNA]</scope>
    <source>
        <strain evidence="3 4">SSTM10-2</strain>
    </source>
</reference>
<proteinExistence type="predicted"/>
<dbReference type="Pfam" id="PF13349">
    <property type="entry name" value="DUF4097"/>
    <property type="match status" value="1"/>
</dbReference>
<dbReference type="Proteomes" id="UP000831880">
    <property type="component" value="Chromosome"/>
</dbReference>
<organism evidence="3 4">
    <name type="scientific">Halobacillus shinanisalinarum</name>
    <dbReference type="NCBI Taxonomy" id="2932258"/>
    <lineage>
        <taxon>Bacteria</taxon>
        <taxon>Bacillati</taxon>
        <taxon>Bacillota</taxon>
        <taxon>Bacilli</taxon>
        <taxon>Bacillales</taxon>
        <taxon>Bacillaceae</taxon>
        <taxon>Halobacillus</taxon>
    </lineage>
</organism>
<dbReference type="Gene3D" id="2.160.20.120">
    <property type="match status" value="1"/>
</dbReference>
<keyword evidence="4" id="KW-1185">Reference proteome</keyword>
<dbReference type="InterPro" id="IPR025164">
    <property type="entry name" value="Toastrack_DUF4097"/>
</dbReference>
<evidence type="ECO:0000259" key="2">
    <source>
        <dbReference type="Pfam" id="PF22746"/>
    </source>
</evidence>
<dbReference type="Pfam" id="PF22746">
    <property type="entry name" value="SHOCT-like_DUF2089-C"/>
    <property type="match status" value="1"/>
</dbReference>
<dbReference type="EMBL" id="CP095074">
    <property type="protein sequence ID" value="UOQ94359.1"/>
    <property type="molecule type" value="Genomic_DNA"/>
</dbReference>
<accession>A0ABY4H1Z4</accession>
<name>A0ABY4H1Z4_9BACI</name>
<feature type="domain" description="DUF4097" evidence="1">
    <location>
        <begin position="146"/>
        <end position="308"/>
    </location>
</feature>
<evidence type="ECO:0000259" key="1">
    <source>
        <dbReference type="Pfam" id="PF13349"/>
    </source>
</evidence>
<feature type="domain" description="YvlB/LiaX N-terminal" evidence="2">
    <location>
        <begin position="3"/>
        <end position="33"/>
    </location>
</feature>
<protein>
    <submittedName>
        <fullName evidence="3">DUF4097 family beta strand repeat-containing protein</fullName>
    </submittedName>
</protein>
<dbReference type="InterPro" id="IPR053959">
    <property type="entry name" value="YvlB/LiaX_N"/>
</dbReference>
<evidence type="ECO:0000313" key="4">
    <source>
        <dbReference type="Proteomes" id="UP000831880"/>
    </source>
</evidence>
<gene>
    <name evidence="3" type="ORF">MUO14_05225</name>
</gene>
<sequence length="343" mass="38120">MNEERMRILTMIEKGTITAEEGAKLLNAVEEKKTNKNKSTNSSKKKYGLKDFVGEAVDKIKNVDFDLSFGESAEFHHHFETEADFHDIDASIANGSLEIEPWQETHVRAEYKVKVYQVEEVGEAKEKFLADHQFEANNNLLRIASPSKKVKAFVKLYLPQKNYEFIKVKLSNGSITSTTIDAEHFHLKTANGSIQLKGAQGEVSKLSTGNGSITVSDSKFETCETETVNGSMTLNGQFGKNEASTISGAISVVNSGSHAHTGFFKTVKGNIAVTLPPHKRIDGRLKSSVGSLNCELDNYKILNNKKEVMSKELQFEAHEEYEPAYHLEAETKTGSVTIRNPRL</sequence>
<dbReference type="RefSeq" id="WP_244754021.1">
    <property type="nucleotide sequence ID" value="NZ_CP095074.1"/>
</dbReference>